<reference evidence="4" key="1">
    <citation type="submission" date="2024-06" db="UniProtKB">
        <authorList>
            <consortium name="RefSeq"/>
        </authorList>
    </citation>
    <scope>NUCLEOTIDE SEQUENCE [LARGE SCALE GENOMIC DNA]</scope>
</reference>
<evidence type="ECO:0000256" key="2">
    <source>
        <dbReference type="SAM" id="SignalP"/>
    </source>
</evidence>
<evidence type="ECO:0000313" key="5">
    <source>
        <dbReference type="RefSeq" id="XP_022289963.1"/>
    </source>
</evidence>
<organism evidence="4 5">
    <name type="scientific">Crassostrea virginica</name>
    <name type="common">Eastern oyster</name>
    <dbReference type="NCBI Taxonomy" id="6565"/>
    <lineage>
        <taxon>Eukaryota</taxon>
        <taxon>Metazoa</taxon>
        <taxon>Spiralia</taxon>
        <taxon>Lophotrochozoa</taxon>
        <taxon>Mollusca</taxon>
        <taxon>Bivalvia</taxon>
        <taxon>Autobranchia</taxon>
        <taxon>Pteriomorphia</taxon>
        <taxon>Ostreida</taxon>
        <taxon>Ostreoidea</taxon>
        <taxon>Ostreidae</taxon>
        <taxon>Crassostrea</taxon>
    </lineage>
</organism>
<evidence type="ECO:0000313" key="4">
    <source>
        <dbReference type="Proteomes" id="UP000694844"/>
    </source>
</evidence>
<feature type="chain" id="PRO_5034359739" evidence="2">
    <location>
        <begin position="23"/>
        <end position="521"/>
    </location>
</feature>
<dbReference type="InterPro" id="IPR035234">
    <property type="entry name" value="IgGFc-bd_N"/>
</dbReference>
<keyword evidence="4" id="KW-1185">Reference proteome</keyword>
<dbReference type="GeneID" id="111101662"/>
<accession>A0A8B8AHE4</accession>
<protein>
    <submittedName>
        <fullName evidence="5">Uncharacterized protein LOC111101662</fullName>
    </submittedName>
</protein>
<dbReference type="RefSeq" id="XP_022289963.1">
    <property type="nucleotide sequence ID" value="XM_022434255.1"/>
</dbReference>
<dbReference type="KEGG" id="cvn:111101662"/>
<sequence>MCACLVLSCYLIVSTCFGLLQTQSFFDDSDFRCEERRDKKIAAKLQSFEVKIKALEDRIQNIDLKNQQEISKTNDRVSTLEEKFQNSTRQNDSVRLMGKEFYLVFPPLFYDGGDSYCVLYVVSTSLGFCTVALPILTKRYNLELKPGESQLFLPASYMALENQMEGKGVHIECNVYVNVYAAKHDKFTTTVFLVLPIHSRFHYEYKYIPSLESMPVSAQFSHLYNSTLAIVSSGDHNIVTVSLNLTESESIVVNNQTYWSNESIRLTMNKFESIVISHAGDLTGSSVSSIDPVFVATGNNCGRLKTDNACSGMFSVLPVDDSHTKAHFDTEHIFITPFFYPFLRGYKIRILSKTDNYRIQYIIGNESKPEVLFVQRDFVDIDVESNVPVFIRTSRFATVTVITPGKNNTDGIGAAFMLYVPEQAVLLSEYHFIVPDLNTTSYVTLISRNASQLRLDDRNVDGDSILTYDINAEQYEVIALPIQPGYHIARNVLKEPFSLYVYGKQKPSLGYGYVAGFNVRT</sequence>
<keyword evidence="1" id="KW-0175">Coiled coil</keyword>
<feature type="signal peptide" evidence="2">
    <location>
        <begin position="1"/>
        <end position="22"/>
    </location>
</feature>
<dbReference type="Proteomes" id="UP000694844">
    <property type="component" value="Chromosome 1"/>
</dbReference>
<reference evidence="5" key="2">
    <citation type="submission" date="2025-08" db="UniProtKB">
        <authorList>
            <consortium name="RefSeq"/>
        </authorList>
    </citation>
    <scope>IDENTIFICATION</scope>
    <source>
        <tissue evidence="5">Whole sample</tissue>
    </source>
</reference>
<dbReference type="OrthoDB" id="6120627at2759"/>
<name>A0A8B8AHE4_CRAVI</name>
<proteinExistence type="predicted"/>
<feature type="domain" description="IgGFc-binding protein N-terminal" evidence="3">
    <location>
        <begin position="192"/>
        <end position="503"/>
    </location>
</feature>
<dbReference type="AlphaFoldDB" id="A0A8B8AHE4"/>
<evidence type="ECO:0000256" key="1">
    <source>
        <dbReference type="SAM" id="Coils"/>
    </source>
</evidence>
<dbReference type="PANTHER" id="PTHR46534">
    <property type="entry name" value="IGGFC_BINDING DOMAIN-CONTAINING PROTEIN"/>
    <property type="match status" value="1"/>
</dbReference>
<keyword evidence="2" id="KW-0732">Signal</keyword>
<evidence type="ECO:0000259" key="3">
    <source>
        <dbReference type="Pfam" id="PF17517"/>
    </source>
</evidence>
<feature type="coiled-coil region" evidence="1">
    <location>
        <begin position="45"/>
        <end position="90"/>
    </location>
</feature>
<dbReference type="Pfam" id="PF17517">
    <property type="entry name" value="IgGFc_binding"/>
    <property type="match status" value="1"/>
</dbReference>
<dbReference type="PANTHER" id="PTHR46534:SF1">
    <property type="entry name" value="IGGFC-BINDING PROTEIN N-TERMINAL DOMAIN-CONTAINING PROTEIN"/>
    <property type="match status" value="1"/>
</dbReference>
<gene>
    <name evidence="5" type="primary">LOC111101662</name>
</gene>